<keyword evidence="4" id="KW-1185">Reference proteome</keyword>
<dbReference type="GO" id="GO:0008652">
    <property type="term" value="P:amino acid biosynthetic process"/>
    <property type="evidence" value="ECO:0007669"/>
    <property type="project" value="InterPro"/>
</dbReference>
<sequence length="434" mass="48949">MVFHCLIQPLHQFIVPELGPDVKFSYASDKAIDEYKEAKRDTVPVLVGPVSYLLLSKPAKEVEKSFPLLSFWTRSFQFTSSSAIMPVLLKYALIFGNTLRLKKEQYYLKNGSAVLEELIALCDGKSRIPLRYFSAIEIERAIKHSEKSLYTCQRHMVKGLLDKSIVLVSFAYTTFVAKSNDICHDIAITSQMSHLKNVLKLIGCCLEYAEPVLVYEYVEAITLDDLLFHKGYYYNHARNSLSWESRLRIANAIASAILYLHSEFTTPIIYVDLHSQKVLIDQSSGVAKLFDFSLSIALPPGELEVDAQGVRGTCGYSDPEYACSGIVTQKTDVFGFGVILFQLLTGKRALIVNGEMRDLDNVSNIEECNVMDIADPAILAEERGTDIQQQLDDYLDLVKRCTLSKGDDRPYMIDVAKELRRIEKCFRALTQGLN</sequence>
<reference evidence="4" key="1">
    <citation type="journal article" date="2013" name="Genome Biol.">
        <title>Reference genomes and transcriptomes of Nicotiana sylvestris and Nicotiana tomentosiformis.</title>
        <authorList>
            <person name="Sierro N."/>
            <person name="Battey J.N."/>
            <person name="Ouadi S."/>
            <person name="Bovet L."/>
            <person name="Goepfert S."/>
            <person name="Bakaher N."/>
            <person name="Peitsch M.C."/>
            <person name="Ivanov N.V."/>
        </authorList>
    </citation>
    <scope>NUCLEOTIDE SEQUENCE [LARGE SCALE GENOMIC DNA]</scope>
</reference>
<dbReference type="KEGG" id="nsy:104242716"/>
<evidence type="ECO:0000256" key="2">
    <source>
        <dbReference type="ARBA" id="ARBA00022840"/>
    </source>
</evidence>
<organism evidence="4 5">
    <name type="scientific">Nicotiana sylvestris</name>
    <name type="common">Wood tobacco</name>
    <name type="synonym">South American tobacco</name>
    <dbReference type="NCBI Taxonomy" id="4096"/>
    <lineage>
        <taxon>Eukaryota</taxon>
        <taxon>Viridiplantae</taxon>
        <taxon>Streptophyta</taxon>
        <taxon>Embryophyta</taxon>
        <taxon>Tracheophyta</taxon>
        <taxon>Spermatophyta</taxon>
        <taxon>Magnoliopsida</taxon>
        <taxon>eudicotyledons</taxon>
        <taxon>Gunneridae</taxon>
        <taxon>Pentapetalae</taxon>
        <taxon>asterids</taxon>
        <taxon>lamiids</taxon>
        <taxon>Solanales</taxon>
        <taxon>Solanaceae</taxon>
        <taxon>Nicotianoideae</taxon>
        <taxon>Nicotianeae</taxon>
        <taxon>Nicotiana</taxon>
    </lineage>
</organism>
<proteinExistence type="predicted"/>
<dbReference type="eggNOG" id="KOG2263">
    <property type="taxonomic scope" value="Eukaryota"/>
</dbReference>
<reference evidence="5" key="2">
    <citation type="submission" date="2025-08" db="UniProtKB">
        <authorList>
            <consortium name="RefSeq"/>
        </authorList>
    </citation>
    <scope>IDENTIFICATION</scope>
    <source>
        <tissue evidence="5">Leaf</tissue>
    </source>
</reference>
<gene>
    <name evidence="5" type="primary">LOC104242716</name>
</gene>
<dbReference type="InterPro" id="IPR038071">
    <property type="entry name" value="UROD/MetE-like_sf"/>
</dbReference>
<name>A0A1U7YBC7_NICSY</name>
<dbReference type="PANTHER" id="PTHR27005:SF460">
    <property type="entry name" value="NON-FUNCTIONAL PSEUDOKINASE ZED1-LIKE"/>
    <property type="match status" value="1"/>
</dbReference>
<dbReference type="GO" id="GO:0003871">
    <property type="term" value="F:5-methyltetrahydropteroyltriglutamate-homocysteine S-methyltransferase activity"/>
    <property type="evidence" value="ECO:0007669"/>
    <property type="project" value="InterPro"/>
</dbReference>
<dbReference type="RefSeq" id="XP_009796095.1">
    <property type="nucleotide sequence ID" value="XM_009797793.1"/>
</dbReference>
<dbReference type="InterPro" id="IPR001245">
    <property type="entry name" value="Ser-Thr/Tyr_kinase_cat_dom"/>
</dbReference>
<dbReference type="GO" id="GO:0008270">
    <property type="term" value="F:zinc ion binding"/>
    <property type="evidence" value="ECO:0007669"/>
    <property type="project" value="InterPro"/>
</dbReference>
<dbReference type="InterPro" id="IPR011009">
    <property type="entry name" value="Kinase-like_dom_sf"/>
</dbReference>
<dbReference type="AlphaFoldDB" id="A0A1U7YBC7"/>
<feature type="domain" description="Protein kinase" evidence="3">
    <location>
        <begin position="115"/>
        <end position="426"/>
    </location>
</feature>
<dbReference type="GO" id="GO:0005886">
    <property type="term" value="C:plasma membrane"/>
    <property type="evidence" value="ECO:0007669"/>
    <property type="project" value="TreeGrafter"/>
</dbReference>
<dbReference type="Gene3D" id="1.10.510.10">
    <property type="entry name" value="Transferase(Phosphotransferase) domain 1"/>
    <property type="match status" value="1"/>
</dbReference>
<dbReference type="PANTHER" id="PTHR27005">
    <property type="entry name" value="WALL-ASSOCIATED RECEPTOR KINASE-LIKE 21"/>
    <property type="match status" value="1"/>
</dbReference>
<dbReference type="eggNOG" id="KOG1187">
    <property type="taxonomic scope" value="Eukaryota"/>
</dbReference>
<dbReference type="Proteomes" id="UP000189701">
    <property type="component" value="Unplaced"/>
</dbReference>
<dbReference type="Pfam" id="PF07714">
    <property type="entry name" value="PK_Tyr_Ser-Thr"/>
    <property type="match status" value="1"/>
</dbReference>
<dbReference type="OrthoDB" id="75710at2759"/>
<evidence type="ECO:0000313" key="4">
    <source>
        <dbReference type="Proteomes" id="UP000189701"/>
    </source>
</evidence>
<evidence type="ECO:0000313" key="5">
    <source>
        <dbReference type="RefSeq" id="XP_009796095.1"/>
    </source>
</evidence>
<dbReference type="Gene3D" id="3.20.20.210">
    <property type="match status" value="1"/>
</dbReference>
<dbReference type="GO" id="GO:0004674">
    <property type="term" value="F:protein serine/threonine kinase activity"/>
    <property type="evidence" value="ECO:0007669"/>
    <property type="project" value="TreeGrafter"/>
</dbReference>
<dbReference type="SUPFAM" id="SSF51726">
    <property type="entry name" value="UROD/MetE-like"/>
    <property type="match status" value="1"/>
</dbReference>
<dbReference type="Gene3D" id="3.30.200.20">
    <property type="entry name" value="Phosphorylase Kinase, domain 1"/>
    <property type="match status" value="1"/>
</dbReference>
<evidence type="ECO:0000259" key="3">
    <source>
        <dbReference type="PROSITE" id="PS50011"/>
    </source>
</evidence>
<evidence type="ECO:0000256" key="1">
    <source>
        <dbReference type="ARBA" id="ARBA00022741"/>
    </source>
</evidence>
<dbReference type="GeneID" id="104242716"/>
<dbReference type="GO" id="GO:0007166">
    <property type="term" value="P:cell surface receptor signaling pathway"/>
    <property type="evidence" value="ECO:0007669"/>
    <property type="project" value="InterPro"/>
</dbReference>
<protein>
    <submittedName>
        <fullName evidence="5">Inactive serine/threonine-protein kinase At1g67470-like</fullName>
    </submittedName>
</protein>
<dbReference type="Pfam" id="PF08267">
    <property type="entry name" value="Meth_synt_1"/>
    <property type="match status" value="1"/>
</dbReference>
<dbReference type="SUPFAM" id="SSF56112">
    <property type="entry name" value="Protein kinase-like (PK-like)"/>
    <property type="match status" value="1"/>
</dbReference>
<dbReference type="InterPro" id="IPR013215">
    <property type="entry name" value="Cbl-indep_Met_Synth_N"/>
</dbReference>
<dbReference type="InterPro" id="IPR045274">
    <property type="entry name" value="WAK-like"/>
</dbReference>
<dbReference type="GO" id="GO:0005524">
    <property type="term" value="F:ATP binding"/>
    <property type="evidence" value="ECO:0007669"/>
    <property type="project" value="UniProtKB-KW"/>
</dbReference>
<keyword evidence="1" id="KW-0547">Nucleotide-binding</keyword>
<accession>A0A1U7YBC7</accession>
<dbReference type="InterPro" id="IPR000719">
    <property type="entry name" value="Prot_kinase_dom"/>
</dbReference>
<keyword evidence="2" id="KW-0067">ATP-binding</keyword>
<dbReference type="PROSITE" id="PS50011">
    <property type="entry name" value="PROTEIN_KINASE_DOM"/>
    <property type="match status" value="1"/>
</dbReference>